<evidence type="ECO:0000259" key="1">
    <source>
        <dbReference type="Pfam" id="PF00501"/>
    </source>
</evidence>
<evidence type="ECO:0000313" key="4">
    <source>
        <dbReference type="RefSeq" id="XP_033459253.1"/>
    </source>
</evidence>
<evidence type="ECO:0000259" key="2">
    <source>
        <dbReference type="Pfam" id="PF13193"/>
    </source>
</evidence>
<dbReference type="InterPro" id="IPR045851">
    <property type="entry name" value="AMP-bd_C_sf"/>
</dbReference>
<dbReference type="Proteomes" id="UP000504637">
    <property type="component" value="Unplaced"/>
</dbReference>
<dbReference type="Gene3D" id="3.40.50.12780">
    <property type="entry name" value="N-terminal domain of ligase-like"/>
    <property type="match status" value="1"/>
</dbReference>
<dbReference type="Gene3D" id="3.30.300.30">
    <property type="match status" value="1"/>
</dbReference>
<gene>
    <name evidence="4" type="ORF">K489DRAFT_389143</name>
</gene>
<dbReference type="SUPFAM" id="SSF56801">
    <property type="entry name" value="Acetyl-CoA synthetase-like"/>
    <property type="match status" value="1"/>
</dbReference>
<dbReference type="AlphaFoldDB" id="A0A6J3M5U5"/>
<feature type="domain" description="AMP-binding enzyme C-terminal" evidence="2">
    <location>
        <begin position="445"/>
        <end position="500"/>
    </location>
</feature>
<reference evidence="4" key="1">
    <citation type="submission" date="2020-01" db="EMBL/GenBank/DDBJ databases">
        <authorList>
            <consortium name="DOE Joint Genome Institute"/>
            <person name="Haridas S."/>
            <person name="Albert R."/>
            <person name="Binder M."/>
            <person name="Bloem J."/>
            <person name="Labutti K."/>
            <person name="Salamov A."/>
            <person name="Andreopoulos B."/>
            <person name="Baker S.E."/>
            <person name="Barry K."/>
            <person name="Bills G."/>
            <person name="Bluhm B.H."/>
            <person name="Cannon C."/>
            <person name="Castanera R."/>
            <person name="Culley D.E."/>
            <person name="Daum C."/>
            <person name="Ezra D."/>
            <person name="Gonzalez J.B."/>
            <person name="Henrissat B."/>
            <person name="Kuo A."/>
            <person name="Liang C."/>
            <person name="Lipzen A."/>
            <person name="Lutzoni F."/>
            <person name="Magnuson J."/>
            <person name="Mondo S."/>
            <person name="Nolan M."/>
            <person name="Ohm R."/>
            <person name="Pangilinan J."/>
            <person name="Park H.-J."/>
            <person name="Ramirez L."/>
            <person name="Alfaro M."/>
            <person name="Sun H."/>
            <person name="Tritt A."/>
            <person name="Yoshinaga Y."/>
            <person name="Zwiers L.-H."/>
            <person name="Turgeon B.G."/>
            <person name="Goodwin S.B."/>
            <person name="Spatafora J.W."/>
            <person name="Crous P.W."/>
            <person name="Grigoriev I.V."/>
        </authorList>
    </citation>
    <scope>NUCLEOTIDE SEQUENCE</scope>
    <source>
        <strain evidence="4">CBS 342.82</strain>
    </source>
</reference>
<protein>
    <submittedName>
        <fullName evidence="4">Acetyl-CoA synthetase-like protein</fullName>
    </submittedName>
</protein>
<dbReference type="GeneID" id="54364277"/>
<accession>A0A6J3M5U5</accession>
<dbReference type="GO" id="GO:0016405">
    <property type="term" value="F:CoA-ligase activity"/>
    <property type="evidence" value="ECO:0007669"/>
    <property type="project" value="TreeGrafter"/>
</dbReference>
<dbReference type="InterPro" id="IPR042099">
    <property type="entry name" value="ANL_N_sf"/>
</dbReference>
<dbReference type="CDD" id="cd05911">
    <property type="entry name" value="Firefly_Luc_like"/>
    <property type="match status" value="1"/>
</dbReference>
<dbReference type="RefSeq" id="XP_033459253.1">
    <property type="nucleotide sequence ID" value="XM_033606477.1"/>
</dbReference>
<feature type="domain" description="AMP-dependent synthetase/ligase" evidence="1">
    <location>
        <begin position="29"/>
        <end position="393"/>
    </location>
</feature>
<evidence type="ECO:0000313" key="3">
    <source>
        <dbReference type="Proteomes" id="UP000504637"/>
    </source>
</evidence>
<dbReference type="PANTHER" id="PTHR24096:SF265">
    <property type="entry name" value="ENZYME, PUTATIVE (AFU_ORTHOLOGUE AFUA_5G14270)-RELATED"/>
    <property type="match status" value="1"/>
</dbReference>
<keyword evidence="3" id="KW-1185">Reference proteome</keyword>
<dbReference type="InterPro" id="IPR000873">
    <property type="entry name" value="AMP-dep_synth/lig_dom"/>
</dbReference>
<name>A0A6J3M5U5_9PEZI</name>
<dbReference type="Pfam" id="PF13193">
    <property type="entry name" value="AMP-binding_C"/>
    <property type="match status" value="1"/>
</dbReference>
<dbReference type="OrthoDB" id="6509636at2759"/>
<reference evidence="4" key="2">
    <citation type="submission" date="2020-04" db="EMBL/GenBank/DDBJ databases">
        <authorList>
            <consortium name="NCBI Genome Project"/>
        </authorList>
    </citation>
    <scope>NUCLEOTIDE SEQUENCE</scope>
    <source>
        <strain evidence="4">CBS 342.82</strain>
    </source>
</reference>
<sequence length="511" mass="57045">MPFLAQQHVPIPTKDILSWTFDELSYGLDKPIYIDAQDPSRYYTARTARTLIRQLAAGFRAIGVRPGDCVSIHSFNDICYPLFFLGLIAAGGIFAGTNPAYTAHELAHVLKTARVKYVLTQPQFLKSVLKATQATGIPRERVIIFNPKGEDAPDGFAHWQDLLKHGESDWIRFDSYNDSYNAGAARLFSSGTTGLPKAAELSHYNLIAQHTLAVEIEKRPYEIRRLVALPLFHAAVAPLTFCTPLRQGESTYIFPRFDLETWLEAQSKYQITELAAVPPIVVLAVNSPLIEKFSLKSIRMAACGAAPLDKDMQARLKKYLKDDVPFTQVWGMTELSCMCTRHPWPDHDTTGSIGVPLPNIDVKLVDDDGRDITAYGVRGEICIRGPTVIRGYFENPGANKQDWDEDGFFHTGDICYVDEKTGFYYIVDRKKELIKVRGFQVAPPELEGVLLAHPQIVDCAVIGVPDPRLKGGIVFVPAIPKNASGKILKKDLRERAKSEMLREKREGDAKL</sequence>
<dbReference type="PANTHER" id="PTHR24096">
    <property type="entry name" value="LONG-CHAIN-FATTY-ACID--COA LIGASE"/>
    <property type="match status" value="1"/>
</dbReference>
<organism evidence="4">
    <name type="scientific">Dissoconium aciculare CBS 342.82</name>
    <dbReference type="NCBI Taxonomy" id="1314786"/>
    <lineage>
        <taxon>Eukaryota</taxon>
        <taxon>Fungi</taxon>
        <taxon>Dikarya</taxon>
        <taxon>Ascomycota</taxon>
        <taxon>Pezizomycotina</taxon>
        <taxon>Dothideomycetes</taxon>
        <taxon>Dothideomycetidae</taxon>
        <taxon>Mycosphaerellales</taxon>
        <taxon>Dissoconiaceae</taxon>
        <taxon>Dissoconium</taxon>
    </lineage>
</organism>
<dbReference type="InterPro" id="IPR025110">
    <property type="entry name" value="AMP-bd_C"/>
</dbReference>
<reference evidence="4" key="3">
    <citation type="submission" date="2025-08" db="UniProtKB">
        <authorList>
            <consortium name="RefSeq"/>
        </authorList>
    </citation>
    <scope>IDENTIFICATION</scope>
    <source>
        <strain evidence="4">CBS 342.82</strain>
    </source>
</reference>
<proteinExistence type="predicted"/>
<dbReference type="GO" id="GO:0019748">
    <property type="term" value="P:secondary metabolic process"/>
    <property type="evidence" value="ECO:0007669"/>
    <property type="project" value="TreeGrafter"/>
</dbReference>
<dbReference type="Pfam" id="PF00501">
    <property type="entry name" value="AMP-binding"/>
    <property type="match status" value="1"/>
</dbReference>